<feature type="compositionally biased region" description="Low complexity" evidence="2">
    <location>
        <begin position="219"/>
        <end position="231"/>
    </location>
</feature>
<accession>A0A3E2H2N5</accession>
<evidence type="ECO:0000256" key="1">
    <source>
        <dbReference type="SAM" id="Coils"/>
    </source>
</evidence>
<feature type="compositionally biased region" description="Polar residues" evidence="2">
    <location>
        <begin position="1"/>
        <end position="16"/>
    </location>
</feature>
<organism evidence="3 4">
    <name type="scientific">Scytalidium lignicola</name>
    <name type="common">Hyphomycete</name>
    <dbReference type="NCBI Taxonomy" id="5539"/>
    <lineage>
        <taxon>Eukaryota</taxon>
        <taxon>Fungi</taxon>
        <taxon>Dikarya</taxon>
        <taxon>Ascomycota</taxon>
        <taxon>Pezizomycotina</taxon>
        <taxon>Leotiomycetes</taxon>
        <taxon>Leotiomycetes incertae sedis</taxon>
        <taxon>Scytalidium</taxon>
    </lineage>
</organism>
<feature type="compositionally biased region" description="Basic residues" evidence="2">
    <location>
        <begin position="17"/>
        <end position="32"/>
    </location>
</feature>
<evidence type="ECO:0000313" key="3">
    <source>
        <dbReference type="EMBL" id="RFU27650.1"/>
    </source>
</evidence>
<name>A0A3E2H2N5_SCYLI</name>
<feature type="non-terminal residue" evidence="3">
    <location>
        <position position="324"/>
    </location>
</feature>
<feature type="region of interest" description="Disordered" evidence="2">
    <location>
        <begin position="208"/>
        <end position="252"/>
    </location>
</feature>
<evidence type="ECO:0000256" key="2">
    <source>
        <dbReference type="SAM" id="MobiDB-lite"/>
    </source>
</evidence>
<keyword evidence="1" id="KW-0175">Coiled coil</keyword>
<comment type="caution">
    <text evidence="3">The sequence shown here is derived from an EMBL/GenBank/DDBJ whole genome shotgun (WGS) entry which is preliminary data.</text>
</comment>
<evidence type="ECO:0000313" key="4">
    <source>
        <dbReference type="Proteomes" id="UP000258309"/>
    </source>
</evidence>
<dbReference type="OrthoDB" id="3439049at2759"/>
<sequence length="324" mass="35895">MNTVLKTLPPAQTTNHRQNRRRERPGARTRRTLSRKNAILYDCTEGLFDARDSSVPLPSDRSRPSPLLRQSFDQSWARWKAREAEAAAVAAAAKAQSQRKEMDMLQQEQQRLRTLFGGDELDDDELRRIGILHDDEGWETNYVARDLPLYPSAAPAFIIRPGKPSRRRTQKRSAWRSLPLYLSFSALSGDDDIARYLTSESNGLASISSSTIQRREIRPSSPLSSCFPSSPLDLVDTPPQSLPTPESTSAEPTFIESAIMSPTPRNTPLPALSIPSTPTVAPEDWAFISTPTSTTATAEVDADADASSSNILETETWVLLNDDS</sequence>
<feature type="coiled-coil region" evidence="1">
    <location>
        <begin position="81"/>
        <end position="115"/>
    </location>
</feature>
<keyword evidence="4" id="KW-1185">Reference proteome</keyword>
<feature type="region of interest" description="Disordered" evidence="2">
    <location>
        <begin position="1"/>
        <end position="32"/>
    </location>
</feature>
<proteinExistence type="predicted"/>
<dbReference type="AlphaFoldDB" id="A0A3E2H2N5"/>
<reference evidence="3 4" key="1">
    <citation type="submission" date="2018-05" db="EMBL/GenBank/DDBJ databases">
        <title>Draft genome sequence of Scytalidium lignicola DSM 105466, a ubiquitous saprotrophic fungus.</title>
        <authorList>
            <person name="Buettner E."/>
            <person name="Gebauer A.M."/>
            <person name="Hofrichter M."/>
            <person name="Liers C."/>
            <person name="Kellner H."/>
        </authorList>
    </citation>
    <scope>NUCLEOTIDE SEQUENCE [LARGE SCALE GENOMIC DNA]</scope>
    <source>
        <strain evidence="3 4">DSM 105466</strain>
    </source>
</reference>
<dbReference type="Proteomes" id="UP000258309">
    <property type="component" value="Unassembled WGS sequence"/>
</dbReference>
<dbReference type="EMBL" id="NCSJ02000196">
    <property type="protein sequence ID" value="RFU27650.1"/>
    <property type="molecule type" value="Genomic_DNA"/>
</dbReference>
<feature type="non-terminal residue" evidence="3">
    <location>
        <position position="1"/>
    </location>
</feature>
<dbReference type="OMA" id="QIHISID"/>
<gene>
    <name evidence="3" type="ORF">B7463_g8685</name>
</gene>
<protein>
    <submittedName>
        <fullName evidence="3">Uncharacterized protein</fullName>
    </submittedName>
</protein>